<dbReference type="EMBL" id="KF703446">
    <property type="protein sequence ID" value="AGY30696.1"/>
    <property type="molecule type" value="Genomic_DNA"/>
</dbReference>
<evidence type="ECO:0000256" key="1">
    <source>
        <dbReference type="SAM" id="Phobius"/>
    </source>
</evidence>
<feature type="transmembrane region" description="Helical" evidence="1">
    <location>
        <begin position="50"/>
        <end position="67"/>
    </location>
</feature>
<accession>U5NIU0</accession>
<organism evidence="2 3">
    <name type="scientific">Retroperitoneal fibromatosis-associated herpesvirus</name>
    <dbReference type="NCBI Taxonomy" id="111469"/>
    <lineage>
        <taxon>Viruses</taxon>
        <taxon>Duplodnaviria</taxon>
        <taxon>Heunggongvirae</taxon>
        <taxon>Peploviricota</taxon>
        <taxon>Herviviricetes</taxon>
        <taxon>Herpesvirales</taxon>
        <taxon>Orthoherpesviridae</taxon>
        <taxon>Gammaherpesvirinae</taxon>
        <taxon>Rhadinovirus</taxon>
        <taxon>Rhadinovirus macacinegamma8</taxon>
        <taxon>Macacine gammaherpesvirus 8</taxon>
    </lineage>
</organism>
<dbReference type="GeneID" id="65099363"/>
<protein>
    <submittedName>
        <fullName evidence="2">RF4.2</fullName>
    </submittedName>
</protein>
<dbReference type="KEGG" id="vg:65099363"/>
<dbReference type="RefSeq" id="YP_010084377.1">
    <property type="nucleotide sequence ID" value="NC_055135.1"/>
</dbReference>
<evidence type="ECO:0000313" key="3">
    <source>
        <dbReference type="Proteomes" id="UP000134372"/>
    </source>
</evidence>
<keyword evidence="1" id="KW-0812">Transmembrane</keyword>
<proteinExistence type="predicted"/>
<dbReference type="Proteomes" id="UP000134372">
    <property type="component" value="Segment"/>
</dbReference>
<keyword evidence="3" id="KW-1185">Reference proteome</keyword>
<name>U5NIU0_9GAMA</name>
<keyword evidence="1" id="KW-0472">Membrane</keyword>
<keyword evidence="1" id="KW-1133">Transmembrane helix</keyword>
<reference evidence="2 3" key="1">
    <citation type="journal article" date="2013" name="J. Virol.">
        <title>Next-Generation Sequence Analysis of the Genome of RFHVMn, the Macaque Homolog of Kaposi's Sarcoma (KS)-Associated Herpesvirus, from a KS-Like Tumor of a Pig-Tailed Macaque.</title>
        <authorList>
            <person name="Bruce A.G."/>
            <person name="Ryan J.T."/>
            <person name="Thomas M.J."/>
            <person name="Peng X."/>
            <person name="Grundhoff A."/>
            <person name="Tsai C.C."/>
            <person name="Rose T.M."/>
        </authorList>
    </citation>
    <scope>NUCLEOTIDE SEQUENCE [LARGE SCALE GENOMIC DNA]</scope>
    <source>
        <strain evidence="2">RFHVMnM78114</strain>
    </source>
</reference>
<sequence>MQYTRPREPRSKHIKHSVSKPLIPNVALMYHPAAVTQTAARTENSKLARLLYAASIPIALVEASAGWVVGWRFVSLTAVPGLLCVRLWPRYQLGRQGQRAGRSRRVAVVVPVLRTHVLKSRVGNA</sequence>
<evidence type="ECO:0000313" key="2">
    <source>
        <dbReference type="EMBL" id="AGY30696.1"/>
    </source>
</evidence>